<proteinExistence type="predicted"/>
<dbReference type="SUPFAM" id="SSF81901">
    <property type="entry name" value="HCP-like"/>
    <property type="match status" value="1"/>
</dbReference>
<gene>
    <name evidence="1" type="ORF">FDP41_009683</name>
</gene>
<dbReference type="EMBL" id="VFQX01000072">
    <property type="protein sequence ID" value="KAF0971987.1"/>
    <property type="molecule type" value="Genomic_DNA"/>
</dbReference>
<dbReference type="GeneID" id="68116898"/>
<evidence type="ECO:0000313" key="1">
    <source>
        <dbReference type="EMBL" id="KAF0971987.1"/>
    </source>
</evidence>
<dbReference type="VEuPathDB" id="AmoebaDB:FDP41_009683"/>
<name>A0A6A5B070_NAEFO</name>
<dbReference type="AlphaFoldDB" id="A0A6A5B070"/>
<organism evidence="1 2">
    <name type="scientific">Naegleria fowleri</name>
    <name type="common">Brain eating amoeba</name>
    <dbReference type="NCBI Taxonomy" id="5763"/>
    <lineage>
        <taxon>Eukaryota</taxon>
        <taxon>Discoba</taxon>
        <taxon>Heterolobosea</taxon>
        <taxon>Tetramitia</taxon>
        <taxon>Eutetramitia</taxon>
        <taxon>Vahlkampfiidae</taxon>
        <taxon>Naegleria</taxon>
    </lineage>
</organism>
<dbReference type="VEuPathDB" id="AmoebaDB:NF0099640"/>
<reference evidence="1 2" key="1">
    <citation type="journal article" date="2019" name="Sci. Rep.">
        <title>Nanopore sequencing improves the draft genome of the human pathogenic amoeba Naegleria fowleri.</title>
        <authorList>
            <person name="Liechti N."/>
            <person name="Schurch N."/>
            <person name="Bruggmann R."/>
            <person name="Wittwer M."/>
        </authorList>
    </citation>
    <scope>NUCLEOTIDE SEQUENCE [LARGE SCALE GENOMIC DNA]</scope>
    <source>
        <strain evidence="1 2">ATCC 30894</strain>
    </source>
</reference>
<dbReference type="RefSeq" id="XP_044556702.1">
    <property type="nucleotide sequence ID" value="XM_044713667.1"/>
</dbReference>
<protein>
    <submittedName>
        <fullName evidence="1">Uncharacterized protein</fullName>
    </submittedName>
</protein>
<keyword evidence="2" id="KW-1185">Reference proteome</keyword>
<comment type="caution">
    <text evidence="1">The sequence shown here is derived from an EMBL/GenBank/DDBJ whole genome shotgun (WGS) entry which is preliminary data.</text>
</comment>
<dbReference type="VEuPathDB" id="AmoebaDB:NfTy_087350"/>
<dbReference type="Proteomes" id="UP000444721">
    <property type="component" value="Unassembled WGS sequence"/>
</dbReference>
<accession>A0A6A5B070</accession>
<dbReference type="OMA" id="KNAWRYI"/>
<dbReference type="OrthoDB" id="10298953at2759"/>
<sequence>MRRISSLSSFLQHRRIIPSSSSLFAPSIRSFHVSRASWLDINIDADFQKFEQMAEQGKVDEVIGVIEKDKQEGKITYKNAWRYIRGYALLKKEAEAESLYHQFLEQIAPEDTVSLVYLHSAILNVYFNTQNSDKASKIYRQMPKISKKNFEELLAQQQKK</sequence>
<evidence type="ECO:0000313" key="2">
    <source>
        <dbReference type="Proteomes" id="UP000444721"/>
    </source>
</evidence>